<proteinExistence type="predicted"/>
<protein>
    <submittedName>
        <fullName evidence="1">Uncharacterized protein</fullName>
    </submittedName>
</protein>
<dbReference type="EMBL" id="JALPTH010000038">
    <property type="protein sequence ID" value="MCK8681284.1"/>
    <property type="molecule type" value="Genomic_DNA"/>
</dbReference>
<dbReference type="Proteomes" id="UP001522868">
    <property type="component" value="Unassembled WGS sequence"/>
</dbReference>
<accession>A0ABT0IIX9</accession>
<gene>
    <name evidence="1" type="ORF">M1O15_28590</name>
</gene>
<organism evidence="1 2">
    <name type="scientific">Streptomyces lichenis</name>
    <dbReference type="NCBI Taxonomy" id="2306967"/>
    <lineage>
        <taxon>Bacteria</taxon>
        <taxon>Bacillati</taxon>
        <taxon>Actinomycetota</taxon>
        <taxon>Actinomycetes</taxon>
        <taxon>Kitasatosporales</taxon>
        <taxon>Streptomycetaceae</taxon>
        <taxon>Streptomyces</taxon>
    </lineage>
</organism>
<dbReference type="RefSeq" id="WP_248637106.1">
    <property type="nucleotide sequence ID" value="NZ_JALPTH010000038.1"/>
</dbReference>
<evidence type="ECO:0000313" key="1">
    <source>
        <dbReference type="EMBL" id="MCK8681284.1"/>
    </source>
</evidence>
<name>A0ABT0IIX9_9ACTN</name>
<comment type="caution">
    <text evidence="1">The sequence shown here is derived from an EMBL/GenBank/DDBJ whole genome shotgun (WGS) entry which is preliminary data.</text>
</comment>
<evidence type="ECO:0000313" key="2">
    <source>
        <dbReference type="Proteomes" id="UP001522868"/>
    </source>
</evidence>
<reference evidence="1 2" key="1">
    <citation type="submission" date="2022-04" db="EMBL/GenBank/DDBJ databases">
        <title>Streptomyces sp. nov. LCR6-01 isolated from Lichen of Dirinaria sp.</title>
        <authorList>
            <person name="Kanchanasin P."/>
            <person name="Tanasupawat S."/>
            <person name="Phongsopitanun W."/>
        </authorList>
    </citation>
    <scope>NUCLEOTIDE SEQUENCE [LARGE SCALE GENOMIC DNA]</scope>
    <source>
        <strain evidence="1 2">LCR6-01</strain>
    </source>
</reference>
<sequence>MSQVPQHATTLEYAEVDVGVVDRAGFVQQSAAGGGVVVAGVCPRCFGTTATEYGFGLPGTGTKGGLFSWRRQSAPTPAPDVIGREVHFCECRHPHPGLPADAPFVGCGASWRAGVVPVAGGTP</sequence>
<keyword evidence="2" id="KW-1185">Reference proteome</keyword>